<dbReference type="PROSITE" id="PS01285">
    <property type="entry name" value="FA58C_1"/>
    <property type="match status" value="4"/>
</dbReference>
<dbReference type="SMART" id="SM00231">
    <property type="entry name" value="FA58C"/>
    <property type="match status" value="6"/>
</dbReference>
<feature type="compositionally biased region" description="Polar residues" evidence="8">
    <location>
        <begin position="4408"/>
        <end position="4420"/>
    </location>
</feature>
<feature type="compositionally biased region" description="Low complexity" evidence="8">
    <location>
        <begin position="4335"/>
        <end position="4345"/>
    </location>
</feature>
<feature type="compositionally biased region" description="Polar residues" evidence="8">
    <location>
        <begin position="4368"/>
        <end position="4389"/>
    </location>
</feature>
<feature type="domain" description="F5/8 type C" evidence="9">
    <location>
        <begin position="2755"/>
        <end position="2903"/>
    </location>
</feature>
<feature type="compositionally biased region" description="Polar residues" evidence="8">
    <location>
        <begin position="4205"/>
        <end position="4214"/>
    </location>
</feature>
<dbReference type="InterPro" id="IPR014853">
    <property type="entry name" value="VWF/SSPO/ZAN-like_Cys-rich_dom"/>
</dbReference>
<gene>
    <name evidence="11" type="ORF">BaRGS_00024788</name>
</gene>
<evidence type="ECO:0000313" key="12">
    <source>
        <dbReference type="Proteomes" id="UP001519460"/>
    </source>
</evidence>
<feature type="compositionally biased region" description="Polar residues" evidence="8">
    <location>
        <begin position="802"/>
        <end position="822"/>
    </location>
</feature>
<feature type="region of interest" description="Disordered" evidence="8">
    <location>
        <begin position="5842"/>
        <end position="5887"/>
    </location>
</feature>
<proteinExistence type="predicted"/>
<comment type="subcellular location">
    <subcellularLocation>
        <location evidence="1">Secreted</location>
    </subcellularLocation>
</comment>
<feature type="compositionally biased region" description="Polar residues" evidence="8">
    <location>
        <begin position="1682"/>
        <end position="1711"/>
    </location>
</feature>
<protein>
    <submittedName>
        <fullName evidence="11">Uncharacterized protein</fullName>
    </submittedName>
</protein>
<feature type="compositionally biased region" description="Low complexity" evidence="8">
    <location>
        <begin position="5238"/>
        <end position="5255"/>
    </location>
</feature>
<feature type="region of interest" description="Disordered" evidence="8">
    <location>
        <begin position="638"/>
        <end position="675"/>
    </location>
</feature>
<feature type="compositionally biased region" description="Basic and acidic residues" evidence="8">
    <location>
        <begin position="1"/>
        <end position="11"/>
    </location>
</feature>
<feature type="compositionally biased region" description="Polar residues" evidence="8">
    <location>
        <begin position="2040"/>
        <end position="2057"/>
    </location>
</feature>
<name>A0ABD0KA03_9CAEN</name>
<feature type="compositionally biased region" description="Polar residues" evidence="8">
    <location>
        <begin position="1463"/>
        <end position="1488"/>
    </location>
</feature>
<feature type="compositionally biased region" description="Polar residues" evidence="8">
    <location>
        <begin position="3545"/>
        <end position="3564"/>
    </location>
</feature>
<feature type="compositionally biased region" description="Low complexity" evidence="8">
    <location>
        <begin position="3964"/>
        <end position="3983"/>
    </location>
</feature>
<dbReference type="InterPro" id="IPR002919">
    <property type="entry name" value="TIL_dom"/>
</dbReference>
<feature type="compositionally biased region" description="Polar residues" evidence="8">
    <location>
        <begin position="1238"/>
        <end position="1260"/>
    </location>
</feature>
<feature type="compositionally biased region" description="Low complexity" evidence="8">
    <location>
        <begin position="2455"/>
        <end position="2468"/>
    </location>
</feature>
<feature type="compositionally biased region" description="Polar residues" evidence="8">
    <location>
        <begin position="1598"/>
        <end position="1625"/>
    </location>
</feature>
<feature type="compositionally biased region" description="Low complexity" evidence="8">
    <location>
        <begin position="1718"/>
        <end position="1728"/>
    </location>
</feature>
<feature type="compositionally biased region" description="Polar residues" evidence="8">
    <location>
        <begin position="4452"/>
        <end position="4486"/>
    </location>
</feature>
<feature type="compositionally biased region" description="Low complexity" evidence="8">
    <location>
        <begin position="5625"/>
        <end position="5666"/>
    </location>
</feature>
<dbReference type="PANTHER" id="PTHR24543">
    <property type="entry name" value="MULTICOPPER OXIDASE-RELATED"/>
    <property type="match status" value="1"/>
</dbReference>
<feature type="compositionally biased region" description="Low complexity" evidence="8">
    <location>
        <begin position="5019"/>
        <end position="5037"/>
    </location>
</feature>
<dbReference type="GO" id="GO:0005576">
    <property type="term" value="C:extracellular region"/>
    <property type="evidence" value="ECO:0007669"/>
    <property type="project" value="UniProtKB-SubCell"/>
</dbReference>
<keyword evidence="3" id="KW-0732">Signal</keyword>
<feature type="compositionally biased region" description="Low complexity" evidence="8">
    <location>
        <begin position="2076"/>
        <end position="2091"/>
    </location>
</feature>
<keyword evidence="5" id="KW-0186">Copper</keyword>
<dbReference type="Pfam" id="PF08742">
    <property type="entry name" value="C8"/>
    <property type="match status" value="2"/>
</dbReference>
<feature type="compositionally biased region" description="Basic and acidic residues" evidence="8">
    <location>
        <begin position="4515"/>
        <end position="4525"/>
    </location>
</feature>
<dbReference type="CDD" id="cd00057">
    <property type="entry name" value="FA58C"/>
    <property type="match status" value="5"/>
</dbReference>
<evidence type="ECO:0000256" key="7">
    <source>
        <dbReference type="ARBA" id="ARBA00023180"/>
    </source>
</evidence>
<feature type="compositionally biased region" description="Polar residues" evidence="8">
    <location>
        <begin position="2392"/>
        <end position="2408"/>
    </location>
</feature>
<feature type="compositionally biased region" description="Polar residues" evidence="8">
    <location>
        <begin position="5591"/>
        <end position="5607"/>
    </location>
</feature>
<feature type="domain" description="F5/8 type C" evidence="9">
    <location>
        <begin position="5679"/>
        <end position="5830"/>
    </location>
</feature>
<dbReference type="Pfam" id="PF00754">
    <property type="entry name" value="F5_F8_type_C"/>
    <property type="match status" value="6"/>
</dbReference>
<feature type="compositionally biased region" description="Low complexity" evidence="8">
    <location>
        <begin position="5547"/>
        <end position="5578"/>
    </location>
</feature>
<feature type="compositionally biased region" description="Polar residues" evidence="8">
    <location>
        <begin position="5361"/>
        <end position="5384"/>
    </location>
</feature>
<feature type="region of interest" description="Disordered" evidence="8">
    <location>
        <begin position="2392"/>
        <end position="2439"/>
    </location>
</feature>
<dbReference type="Gene3D" id="2.60.120.260">
    <property type="entry name" value="Galactose-binding domain-like"/>
    <property type="match status" value="6"/>
</dbReference>
<feature type="compositionally biased region" description="Polar residues" evidence="8">
    <location>
        <begin position="2713"/>
        <end position="2724"/>
    </location>
</feature>
<dbReference type="PANTHER" id="PTHR24543:SF325">
    <property type="entry name" value="F5_8 TYPE C DOMAIN-CONTAINING PROTEIN"/>
    <property type="match status" value="1"/>
</dbReference>
<feature type="region of interest" description="Disordered" evidence="8">
    <location>
        <begin position="2021"/>
        <end position="2214"/>
    </location>
</feature>
<feature type="compositionally biased region" description="Polar residues" evidence="8">
    <location>
        <begin position="5071"/>
        <end position="5099"/>
    </location>
</feature>
<feature type="compositionally biased region" description="Polar residues" evidence="8">
    <location>
        <begin position="5054"/>
        <end position="5064"/>
    </location>
</feature>
<feature type="region of interest" description="Disordered" evidence="8">
    <location>
        <begin position="5215"/>
        <end position="5666"/>
    </location>
</feature>
<feature type="region of interest" description="Disordered" evidence="8">
    <location>
        <begin position="3533"/>
        <end position="3734"/>
    </location>
</feature>
<keyword evidence="6" id="KW-1015">Disulfide bond</keyword>
<dbReference type="Pfam" id="PF13330">
    <property type="entry name" value="Mucin2_WxxW"/>
    <property type="match status" value="12"/>
</dbReference>
<feature type="compositionally biased region" description="Polar residues" evidence="8">
    <location>
        <begin position="2534"/>
        <end position="2556"/>
    </location>
</feature>
<dbReference type="FunFam" id="2.60.120.260:FF:000016">
    <property type="entry name" value="Contactin-associated protein-like 4 isoform 1"/>
    <property type="match status" value="1"/>
</dbReference>
<dbReference type="InterPro" id="IPR036084">
    <property type="entry name" value="Ser_inhib-like_sf"/>
</dbReference>
<feature type="region of interest" description="Disordered" evidence="8">
    <location>
        <begin position="3119"/>
        <end position="3164"/>
    </location>
</feature>
<feature type="compositionally biased region" description="Low complexity" evidence="8">
    <location>
        <begin position="2099"/>
        <end position="2114"/>
    </location>
</feature>
<feature type="non-terminal residue" evidence="11">
    <location>
        <position position="5887"/>
    </location>
</feature>
<feature type="domain" description="F5/8 type C" evidence="9">
    <location>
        <begin position="2249"/>
        <end position="2383"/>
    </location>
</feature>
<evidence type="ECO:0000259" key="10">
    <source>
        <dbReference type="PROSITE" id="PS51233"/>
    </source>
</evidence>
<feature type="compositionally biased region" description="Polar residues" evidence="8">
    <location>
        <begin position="4546"/>
        <end position="4558"/>
    </location>
</feature>
<evidence type="ECO:0000256" key="6">
    <source>
        <dbReference type="ARBA" id="ARBA00023157"/>
    </source>
</evidence>
<feature type="compositionally biased region" description="Polar residues" evidence="8">
    <location>
        <begin position="5285"/>
        <end position="5308"/>
    </location>
</feature>
<feature type="region of interest" description="Disordered" evidence="8">
    <location>
        <begin position="2455"/>
        <end position="2765"/>
    </location>
</feature>
<dbReference type="InterPro" id="IPR001846">
    <property type="entry name" value="VWF_type-D"/>
</dbReference>
<evidence type="ECO:0000256" key="3">
    <source>
        <dbReference type="ARBA" id="ARBA00022729"/>
    </source>
</evidence>
<feature type="compositionally biased region" description="Low complexity" evidence="8">
    <location>
        <begin position="2559"/>
        <end position="2578"/>
    </location>
</feature>
<dbReference type="FunFam" id="2.10.25.10:FF:000055">
    <property type="entry name" value="alpha-tectorin isoform X1"/>
    <property type="match status" value="1"/>
</dbReference>
<dbReference type="SMART" id="SM00216">
    <property type="entry name" value="VWD"/>
    <property type="match status" value="1"/>
</dbReference>
<feature type="region of interest" description="Disordered" evidence="8">
    <location>
        <begin position="4169"/>
        <end position="4190"/>
    </location>
</feature>
<feature type="compositionally biased region" description="Polar residues" evidence="8">
    <location>
        <begin position="2497"/>
        <end position="2508"/>
    </location>
</feature>
<comment type="caution">
    <text evidence="11">The sequence shown here is derived from an EMBL/GenBank/DDBJ whole genome shotgun (WGS) entry which is preliminary data.</text>
</comment>
<feature type="region of interest" description="Disordered" evidence="8">
    <location>
        <begin position="963"/>
        <end position="1260"/>
    </location>
</feature>
<feature type="compositionally biased region" description="Pro residues" evidence="8">
    <location>
        <begin position="5860"/>
        <end position="5869"/>
    </location>
</feature>
<dbReference type="Proteomes" id="UP001519460">
    <property type="component" value="Unassembled WGS sequence"/>
</dbReference>
<feature type="compositionally biased region" description="Low complexity" evidence="8">
    <location>
        <begin position="2133"/>
        <end position="2143"/>
    </location>
</feature>
<feature type="region of interest" description="Disordered" evidence="8">
    <location>
        <begin position="3324"/>
        <end position="3357"/>
    </location>
</feature>
<feature type="compositionally biased region" description="Polar residues" evidence="8">
    <location>
        <begin position="1182"/>
        <end position="1196"/>
    </location>
</feature>
<evidence type="ECO:0000256" key="5">
    <source>
        <dbReference type="ARBA" id="ARBA00023008"/>
    </source>
</evidence>
<feature type="domain" description="F5/8 type C" evidence="9">
    <location>
        <begin position="2965"/>
        <end position="3114"/>
    </location>
</feature>
<feature type="compositionally biased region" description="Low complexity" evidence="8">
    <location>
        <begin position="1150"/>
        <end position="1171"/>
    </location>
</feature>
<reference evidence="11 12" key="1">
    <citation type="journal article" date="2023" name="Sci. Data">
        <title>Genome assembly of the Korean intertidal mud-creeper Batillaria attramentaria.</title>
        <authorList>
            <person name="Patra A.K."/>
            <person name="Ho P.T."/>
            <person name="Jun S."/>
            <person name="Lee S.J."/>
            <person name="Kim Y."/>
            <person name="Won Y.J."/>
        </authorList>
    </citation>
    <scope>NUCLEOTIDE SEQUENCE [LARGE SCALE GENOMIC DNA]</scope>
    <source>
        <strain evidence="11">Wonlab-2016</strain>
    </source>
</reference>
<dbReference type="InterPro" id="IPR001007">
    <property type="entry name" value="VWF_dom"/>
</dbReference>
<feature type="compositionally biased region" description="Low complexity" evidence="8">
    <location>
        <begin position="2627"/>
        <end position="2643"/>
    </location>
</feature>
<dbReference type="PROSITE" id="PS51233">
    <property type="entry name" value="VWFD"/>
    <property type="match status" value="1"/>
</dbReference>
<dbReference type="SMART" id="SM00832">
    <property type="entry name" value="C8"/>
    <property type="match status" value="2"/>
</dbReference>
<feature type="compositionally biased region" description="Low complexity" evidence="8">
    <location>
        <begin position="990"/>
        <end position="1008"/>
    </location>
</feature>
<dbReference type="Pfam" id="PF01826">
    <property type="entry name" value="TIL"/>
    <property type="match status" value="2"/>
</dbReference>
<feature type="domain" description="VWFD" evidence="10">
    <location>
        <begin position="303"/>
        <end position="448"/>
    </location>
</feature>
<feature type="compositionally biased region" description="Low complexity" evidence="8">
    <location>
        <begin position="2687"/>
        <end position="2696"/>
    </location>
</feature>
<feature type="domain" description="F5/8 type C" evidence="9">
    <location>
        <begin position="3360"/>
        <end position="3513"/>
    </location>
</feature>
<organism evidence="11 12">
    <name type="scientific">Batillaria attramentaria</name>
    <dbReference type="NCBI Taxonomy" id="370345"/>
    <lineage>
        <taxon>Eukaryota</taxon>
        <taxon>Metazoa</taxon>
        <taxon>Spiralia</taxon>
        <taxon>Lophotrochozoa</taxon>
        <taxon>Mollusca</taxon>
        <taxon>Gastropoda</taxon>
        <taxon>Caenogastropoda</taxon>
        <taxon>Sorbeoconcha</taxon>
        <taxon>Cerithioidea</taxon>
        <taxon>Batillariidae</taxon>
        <taxon>Batillaria</taxon>
    </lineage>
</organism>
<feature type="non-terminal residue" evidence="11">
    <location>
        <position position="1"/>
    </location>
</feature>
<evidence type="ECO:0000256" key="8">
    <source>
        <dbReference type="SAM" id="MobiDB-lite"/>
    </source>
</evidence>
<accession>A0ABD0KA03</accession>
<feature type="compositionally biased region" description="Polar residues" evidence="8">
    <location>
        <begin position="5323"/>
        <end position="5346"/>
    </location>
</feature>
<feature type="compositionally biased region" description="Polar residues" evidence="8">
    <location>
        <begin position="1553"/>
        <end position="1573"/>
    </location>
</feature>
<keyword evidence="7" id="KW-0325">Glycoprotein</keyword>
<dbReference type="Pfam" id="PF00094">
    <property type="entry name" value="VWD"/>
    <property type="match status" value="2"/>
</dbReference>
<feature type="compositionally biased region" description="Polar residues" evidence="8">
    <location>
        <begin position="2581"/>
        <end position="2596"/>
    </location>
</feature>
<feature type="compositionally biased region" description="Pro residues" evidence="8">
    <location>
        <begin position="2198"/>
        <end position="2211"/>
    </location>
</feature>
<feature type="region of interest" description="Disordered" evidence="8">
    <location>
        <begin position="778"/>
        <end position="822"/>
    </location>
</feature>
<dbReference type="SUPFAM" id="SSF49785">
    <property type="entry name" value="Galactose-binding domain-like"/>
    <property type="match status" value="6"/>
</dbReference>
<feature type="compositionally biased region" description="Polar residues" evidence="8">
    <location>
        <begin position="2918"/>
        <end position="2949"/>
    </location>
</feature>
<feature type="compositionally biased region" description="Polar residues" evidence="8">
    <location>
        <begin position="2740"/>
        <end position="2752"/>
    </location>
</feature>
<feature type="domain" description="F5/8 type C" evidence="9">
    <location>
        <begin position="3158"/>
        <end position="3313"/>
    </location>
</feature>
<feature type="compositionally biased region" description="Low complexity" evidence="8">
    <location>
        <begin position="963"/>
        <end position="977"/>
    </location>
</feature>
<dbReference type="PROSITE" id="PS50022">
    <property type="entry name" value="FA58C_3"/>
    <property type="match status" value="6"/>
</dbReference>
<evidence type="ECO:0000256" key="2">
    <source>
        <dbReference type="ARBA" id="ARBA00022525"/>
    </source>
</evidence>
<keyword evidence="4" id="KW-0677">Repeat</keyword>
<feature type="compositionally biased region" description="Polar residues" evidence="8">
    <location>
        <begin position="1512"/>
        <end position="1529"/>
    </location>
</feature>
<feature type="region of interest" description="Disordered" evidence="8">
    <location>
        <begin position="4994"/>
        <end position="5107"/>
    </location>
</feature>
<dbReference type="InterPro" id="IPR008979">
    <property type="entry name" value="Galactose-bd-like_sf"/>
</dbReference>
<feature type="compositionally biased region" description="Low complexity" evidence="8">
    <location>
        <begin position="3697"/>
        <end position="3716"/>
    </location>
</feature>
<feature type="region of interest" description="Disordered" evidence="8">
    <location>
        <begin position="2985"/>
        <end position="3014"/>
    </location>
</feature>
<evidence type="ECO:0000256" key="1">
    <source>
        <dbReference type="ARBA" id="ARBA00004613"/>
    </source>
</evidence>
<feature type="compositionally biased region" description="Polar residues" evidence="8">
    <location>
        <begin position="2415"/>
        <end position="2429"/>
    </location>
</feature>
<dbReference type="EMBL" id="JACVVK020000218">
    <property type="protein sequence ID" value="KAK7483904.1"/>
    <property type="molecule type" value="Genomic_DNA"/>
</dbReference>
<feature type="compositionally biased region" description="Low complexity" evidence="8">
    <location>
        <begin position="1750"/>
        <end position="1778"/>
    </location>
</feature>
<feature type="region of interest" description="Disordered" evidence="8">
    <location>
        <begin position="4205"/>
        <end position="4600"/>
    </location>
</feature>
<feature type="compositionally biased region" description="Low complexity" evidence="8">
    <location>
        <begin position="1113"/>
        <end position="1135"/>
    </location>
</feature>
<feature type="compositionally biased region" description="Polar residues" evidence="8">
    <location>
        <begin position="5256"/>
        <end position="5268"/>
    </location>
</feature>
<feature type="compositionally biased region" description="Polar residues" evidence="8">
    <location>
        <begin position="3638"/>
        <end position="3655"/>
    </location>
</feature>
<feature type="compositionally biased region" description="Low complexity" evidence="8">
    <location>
        <begin position="4421"/>
        <end position="4444"/>
    </location>
</feature>
<sequence length="5887" mass="617329">WKTDPQCRDTPTEPGPSPCDSNAQRLQQAEHLCQKLKSDIFKSCHGVEDVQPYYHNCLYDICACEANLQDCLCPSLGQYADTCASLGVKVNWRLNVSQCALTCPEGERYQVCGNPCERTCSNMAAARDTCSSRCVEGCNCPDGQALDDNGECVAVSQCPCVFDGRQFPPRFTALMGADLCTCTDAQWECSRLPYDDEESEVPTLVQPLCPPTMHYTDCPTSCPVTCDNMDSPPTCSTDTAHCQPGCTCNPGLVLENGVCVNASMCPCHHGGQAFHEGDVIMKDCNKCTCKSRRWQCDAQECPGMCSAVGDSHYTTFDGRDYQFQGSCDYVLARSRDGSPQPFLVTIENVACGSSGVTCTKMVELSVGEPVSTVGSFVHVDTPFGLSLQWDQGTRLYIKLSTQHRGQVQGLCGNFNGDQKDDFTTPQGGPPAVRATAFGDSWKMHAYCADSQEVVDTCARAPHRKPWAQKKCGVLASDLFRPCHAVEPYTKYLDKCVYDACACDQGGDCHCLCTAIAAYAHVCATKGVPIKWRRNGLCAMECEDCETYNPCITTCPKKTCHNRLVYDQLLTQCQGASSTCSEGCDLHPCPAGQVYDSLTPPVSCIPEPLCETPACEVNGKMYREGERVEDETVCNQKLVTSSPASSSPKTSSSSTTPSSFTSTRSATTVNTGSPLPPRCKQGWTAWMSAYTPTLANVGDVETVSALRMRYSFCQEADMESIECRVVGETTHAQRSGQNVTCRLPEGLVCRHRDQTQGMCYDYELRFFCKCEPVPSSGVSVSSTPGAHDTETPTPTPSPSPSPGAQSRQTITYSPTTAKQGVVTSVPGTRMPYSCTQGWTAWFNLDSPSTSRDDEWKGPGDYETVTGMRNAYSFCAKPTAIRCREVYSQRPAHLSSSPASCDLEEGLVCLNSQAPDKLCEDFEVSFHCDCGKETLTTLIPDVTPTPGLSPTDGHVFTILTSNVTGTASGSSHSPTGTPTARPPPSPVVGHHTVSTQRTTVTGETGTPSLTPTRGPHASPTAGEHVTGRTQGVTGPGVGSTQAPSATPTSGPSPSPTAGNVTGTESYRTPEVTPTPSPSAPLSTGAGVHRHTDGVPGSGVGSTQSPSATPTPGPSASPTTSGTTGSTLSPSATPTSGPGPTPGVTVDGRISNVTGSATVSGPTSSPSASPTAVPRMTPTAGEEVTGSTGSVGKVSTENPEATPSAGPSPSPGTGSTSSVTREGETTITGPEGTPTAGPNLHPSTPSLVSQPTGGVTYWGTGSTLPPDAVPTAFPHISPPPPGEPWDYLPSCMWTSWMNSDSRKPTSVGDFETFSNLRMSYPFCEHPVDIECRVASDAVPTELAGVPYNQAHQMGITCDLNRGLTCLDTSQVKGDKCLDYEVRVYCVDACPSTTSPAPGADVTTTKKPEFEGSTTEPKKAPTPGGDTSSHFPHFTAFDSGDRSTKSTPAEGPHVTPSVGPDGKPRLTTPTDSTATTVGQERTGSTPQTTESGSPPKITPTVGPDGRPELTTLREGTATSTPGQERTGQTTESGSPPKVTPTVGPDGRPSLTTREEGSLTSTPAHEGTGSTAKTTESGSPPDMTPSIGPEGRPKITPPDEDTLTSTPGQDRTGSTGAVTGETVSPPSATPSAGPHGHPDITTPHDNSATSTSAHRQTGSTVSTSQETNTPPGASPTVGPHGRPILTTPGSETASTSKVPRAGTESTVKTSSQSRTTPADRSRTTQVTGSTKTTQESASTPGIEPTPGPHGRPILTTPGTDTSSTPSTSRDGRHTTSGTMTSSPTPVPVCLEGWTHWINSDHPETGVGDIESVEGLPGYPRTCWRALTAECRVAETAEDYRSLGQLVTCGKRGLECVNDENQTCADYEVRFYCLCEPKPTAPLPSDQTPVVTPSIGPGASPAVPVTPGTQDFMTCTHGWTPLLNTDRPGDVDGGDIETMGRLRHAFSFCNEANIVAIDCVEASTGLPAAESDQRLTCDKTSGLMCMDSDQLEGECLDYAVRFYCDCHHTTESAETTYFGFTGKHTMTPTGIPTQGPGATPSLGPSGRSTIHAGTQSSQPTGIPTQGPEATPSLGPSGRSTVHPGTGTSHPSSSGTPSVGSQNRDTITPPTATPTGGEVTPPATPPGTPIGGTPDKFKHSTPTSSSSSTPRTDVTGPTPRSPATGDTPVPTPGHTPVPGEVSTPWYFTARDENPTPSPSGASPGMYPPRTPTSRPPVSPVKVPATSTVRMAHVKTTAVIDFGTTTQSTFVITEKVCNETVGVSDPDVIPKDQLTSSSSYDYTTEADRGRLDNKASGKLQGAWVARSRDVDQWIQVDMKRLELVTGVVTQGHPSGPYWVTTFTVSTSTDGVSFTPYMERGQTQPTVLARYVRILPVSWHGAIALRFDVLACTGTAILTTPSASLTTQPPGVSSVTRSHLGHGDTTTDVPSATPTSRPHVSPGSPGELTSTVVAQNVTHTVVTVSPGVTGSSTGNVTKTPFGVPTRGPDATPGSPRGTTSSSISTVSEGVTVPQTGHVTKEPSASPTSGPDVTPPVPDTHTGSTGPSSQHVETTKTPSATPTQGPDASPTTPGVSTKKPVVTPTTGPEASPQSPGDVTPTGSTTRAVGGTTDIHTGQETKKPSATPTPGPDVSPQSPGDVTPTGGVTGSTTRGVGGTTDIHTGQETKKPFATPTTGPEASPPAPGDVTSSTRTPGSSSQPPSDQSTAGPSVSPTRAPGPTPEQLTGSSLSPSATPSPGPHLTPAVPEGSESTLTPSASTPAPQCDVPMGVDNPKVIKDSQLTSSTELGPDSRAHAGRLFNEYGAWIPSVSDGNQWLQVDMGRPVPVSGVVTQGAPDTPRYVTHYLLRYSNDSLTFTTYTTAGHTPTPMTANTDNSKVARVSVNPPVTARYWRIVPTSWSRDGIALRFTLLGCVQNPVAPPKPVQGRVTLTTKPGASPTASHGTTPTGESRVTTSSSHITPRVSPTPAPALQPLCTRPMGVENYRIVSDAQLTSSSDLDKKHGAVHSRLVSSPPPDPETAWIPQPTDSEPWLQVDLREPKMLSALVIYDVKASSKFELRVSLDGKTFKPYTETRDDIPRVFYSTTGQGVPRPQYFNKNVIARYARIVPLSPAELGGVRFNLLGCNPSQENPAIPTREPEPEATPTKHIGPHGRETVTPPPDGKKTTPSSGHPMGVTDRYIIHPDQITASTSMDNAHTPDMGRLYNQPVPPYSDAWAPKYGDTPWIQVDLLKPKLISGIVTQGSRDLDRWVTSYHVTYSLDGVTFTPYTDQPGDVTPKLFTGNADNTTPVRKLFNRDVIARYVRVEPVEGTSDGLALRLDVLGCSPDPPRIPLLTPSAISGTGVPRQSDLETPSPPSEAWPQLTPDGQKGCSVPMGVSNRQMIQDRQLHASTCLDSQHCADRGRLYMQKDGQMGGAWQPSVSDGRQWIEVDFLGQYPVSGVSTQGSAESPSWVTSYLVYTSTDGTHFYPIPDPEDNSTARVFDGNTDQFTPVHNMFHKVIARYVRIRPVEYNGAIAMRFNVYGCEPPTPMPYAPPLVTTVTGTVSTVTPPAGGSTGSVTDGSKPTSTFQLLTGSISPFAGSSKDKSTTASSGSPSATPTAEPGVSPVTRGHVSVSTQSATTPGGEESTPGSPAEPSATPTAIPRVSPSWFASLTTTKKDQTATVVSGPTLKPTAQPRVSPSLTTSATGRDKTTTPSIGPSFKPTAEPGASPSLTSSTQSQSTPGASGPSIKPTAEPTVTPPHLTSTSSSCVYWSPWFSRDQPSELGQVVSFWDMTSMMSVCPEQHVKDMQCRAKNTKLPLDQTGQAAECDKESLTLICENTPDQTCLQYEIRVLCDECDVTTTPSNDVTPAKKLHCKNKWSTWINRDSDPSDGDRERLSNWEAAMFCPGGRLSKAECHTVDGDQPFYLTSLATDCDVTSGFTCDVDRNAPLPCQDFKMRYYCECPAVDVTETTRSPGTQTTAVPGSGTQVPGKISSPTTTPSSSRTDSTDSATTNKSDTSTTRIPLFTYRDSDVRSSSPAPSPTPGHVPDGASTGSPTPWVTCQSGWSVWVNRDKPSVGEGEKEFMTHSELTEFCLGGTLDDVDCETVSDVPHYLSGQKVTCDVADGLTCKNSDNFPNGCSDFKIRYHCQCPEPTKLSTLGPHTTLVPDLLTSSPGQVFYTTPAFQHNVTAWHATQSSDITTKTGDIPDITPSAHPPGEPTVSVSIDVTSQGTLSTFGVTPTGSPTIRPEGTPTVSVGSTRSSSGTTIKTGEPTAHPHGEPTTPTSSDTTVKADKTPSGTPTAHPRGEPTTPTSSDTTVKADKTPSGTPTAHPHGEPTTLTSSGTTVKADKTPSGTPTVHPHGQPTTVSVHSSSGTTDKKDSSPTGTPSAHPHEGPTVSVGSTQSPSGTTDGSEFSTTDTPVPGDVDRQTITPPGRPQSGATTKGTLSTSFTHPSGTVTPSGTTTGTEFSSTGSPVPGAVDRQTITPPRQGSDATTSVHPRGSLTTSFGTTQSMSDTTTKKGETPGATPSRHPEASPTLPVGTTQKRSDTTTKEGETPGATPSRHPDVSPTLPVGTTLASHNVTRTGLETSSLSPSATPSAVPSFTPSAPPSGFQSTSIRAEGTPTRHPDLTPVVTRCSKSTWTPWVNRDLPETGGGDYEKLTKDELSAQCIGGVITNIECYSGDTPAVAMGEVVACSVDEGLVCNNDDNTPVPCSDYKVRYFCDCHPETTETPTSTPVPKVYPQCAWSPWLNADQPHAGPDDKGDVETIDLLKTTYGLCRDIVDVQCRVAGTATPADDHVTCDAQNGLRCYNKEQPSGACYDYEIRVLCWAAQCEGPTPTPPDEPQSSHITTRVPEIRTTVACKAGYEWSACAFTCDDLCDYMARSSGACDGSAVDGCVPGCQPVSSNQAKCPAGQRRLDADTCVPNAMCTCLKPDGTPAKDTPNTGAGDLETIGRAASQFGTCSKPLAVECREVGTKVKAENSGQTLTCDAATGLTCHNADNVERCKDYEIRVYCLCASTTEGTTQSTTPTARPHIPINNDENPTPTPSSHTSEPSSHTSEPSSHTAEPSATPTARPHIPINNDENPTSTPSSRTKEPSSHTTEPASHTSEPSPLSTCGWTSWMSSHTPGAHGEQETLPGLRRQFQFCPTEDITAVECRDSVRGMSAGQQAGVICDLRHSGLICRQQNLAPGEQCLDYEVRFLCEPKDKDCTSEVSLTPSYPTFATNATAQGVTTASYGYSSTVPGHHGSVSPGSRIPTAQPGASPTSGTGSTTTSTLGSTSTTPQGHQSTSGDSTFTPPPGEPTRHPHLTPEQGASTEGTTPLGHRSTSGDSTVTPPSGEPTRHPHLTPEQGASTEATTPLGHRSTSGDSTVTPPSGEPTRHPHLTPEQGASTEGTTPLGHRSTSGDSTVTPPSGEPTRHPHLTPEQGASTEGTTPLGHRSTSGDSTVTPPSGEPTRHPHLTPKQGASTDATTPEEHRSTSGDSTLTPPPGEPTRYPHLTPKQGTPTSSTPEGQHSTSADSTFTPSPGEPTRHPHLTPEQGASTEATTPVGHRSTSSDSTLTPPPGEPTRHPHLTPKQGTPTGQTTVSVHGSSSPSLATSTSHASPQTRGPTAKPKVTPSDQGTTPASVMESTVGTPEGPTPSKGPHVTPTGPSVETTSTSRPSTPRPVPGAQTVVTVTPPTTTTPTTTTSAVVTPYQPPWTTVPVCADPMKDGTPLPMTKSLLEASSTLSRYTGPERVVFNSQQEGPYTGAWIPAATDSSPWVQVHFPDPTVITSVSTMGRQGTRSWVTSYHVMFSMDGKRYYYYEDTPGVPKEFTGNNDSSTEVRHVLKPVTAQHVMIQPVTWHDTPAMRFSLTGCIAPKAVVTIAPTPSNTSEAVPPLPSRVTPTPAPSLPPFYGPGRSFVTPTPLPTPPIP</sequence>
<dbReference type="Gene3D" id="2.10.25.10">
    <property type="entry name" value="Laminin"/>
    <property type="match status" value="2"/>
</dbReference>
<feature type="region of interest" description="Disordered" evidence="8">
    <location>
        <begin position="3940"/>
        <end position="4027"/>
    </location>
</feature>
<evidence type="ECO:0000256" key="4">
    <source>
        <dbReference type="ARBA" id="ARBA00022737"/>
    </source>
</evidence>
<feature type="region of interest" description="Disordered" evidence="8">
    <location>
        <begin position="1390"/>
        <end position="1781"/>
    </location>
</feature>
<feature type="compositionally biased region" description="Polar residues" evidence="8">
    <location>
        <begin position="5474"/>
        <end position="5497"/>
    </location>
</feature>
<feature type="compositionally biased region" description="Polar residues" evidence="8">
    <location>
        <begin position="3665"/>
        <end position="3686"/>
    </location>
</feature>
<feature type="compositionally biased region" description="Polar residues" evidence="8">
    <location>
        <begin position="1638"/>
        <end position="1666"/>
    </location>
</feature>
<feature type="compositionally biased region" description="Low complexity" evidence="8">
    <location>
        <begin position="639"/>
        <end position="667"/>
    </location>
</feature>
<feature type="compositionally biased region" description="Low complexity" evidence="8">
    <location>
        <begin position="4559"/>
        <end position="4576"/>
    </location>
</feature>
<dbReference type="SUPFAM" id="SSF57567">
    <property type="entry name" value="Serine protease inhibitors"/>
    <property type="match status" value="2"/>
</dbReference>
<dbReference type="CDD" id="cd19941">
    <property type="entry name" value="TIL"/>
    <property type="match status" value="3"/>
</dbReference>
<feature type="compositionally biased region" description="Low complexity" evidence="8">
    <location>
        <begin position="3576"/>
        <end position="3591"/>
    </location>
</feature>
<dbReference type="InterPro" id="IPR000421">
    <property type="entry name" value="FA58C"/>
</dbReference>
<feature type="compositionally biased region" description="Polar residues" evidence="8">
    <location>
        <begin position="3940"/>
        <end position="3958"/>
    </location>
</feature>
<feature type="region of interest" description="Disordered" evidence="8">
    <location>
        <begin position="1"/>
        <end position="20"/>
    </location>
</feature>
<keyword evidence="12" id="KW-1185">Reference proteome</keyword>
<feature type="compositionally biased region" description="Low complexity" evidence="8">
    <location>
        <begin position="2482"/>
        <end position="2496"/>
    </location>
</feature>
<feature type="compositionally biased region" description="Low complexity" evidence="8">
    <location>
        <begin position="1198"/>
        <end position="1235"/>
    </location>
</feature>
<feature type="region of interest" description="Disordered" evidence="8">
    <location>
        <begin position="2910"/>
        <end position="2963"/>
    </location>
</feature>
<evidence type="ECO:0000259" key="9">
    <source>
        <dbReference type="PROSITE" id="PS50022"/>
    </source>
</evidence>
<feature type="compositionally biased region" description="Low complexity" evidence="8">
    <location>
        <begin position="4220"/>
        <end position="4236"/>
    </location>
</feature>
<dbReference type="InterPro" id="IPR025155">
    <property type="entry name" value="WxxW_domain"/>
</dbReference>
<keyword evidence="2" id="KW-0964">Secreted</keyword>
<feature type="compositionally biased region" description="Low complexity" evidence="8">
    <location>
        <begin position="1036"/>
        <end position="1056"/>
    </location>
</feature>
<dbReference type="SMART" id="SM00215">
    <property type="entry name" value="VWC_out"/>
    <property type="match status" value="1"/>
</dbReference>
<evidence type="ECO:0000313" key="11">
    <source>
        <dbReference type="EMBL" id="KAK7483904.1"/>
    </source>
</evidence>
<feature type="compositionally biased region" description="Polar residues" evidence="8">
    <location>
        <begin position="5399"/>
        <end position="5422"/>
    </location>
</feature>